<name>A0A1M6R3E5_9BACT</name>
<evidence type="ECO:0000259" key="1">
    <source>
        <dbReference type="Pfam" id="PF03235"/>
    </source>
</evidence>
<protein>
    <submittedName>
        <fullName evidence="3">Uncharacterized protein</fullName>
    </submittedName>
</protein>
<sequence>MSNNLESKIIPVISVKELLKKQQLRIPEYQRPYKWTERNVHQLIDDIRDNLDKSAYRIGTLVVHNNSENNSLDIVDGQQRTITLFLMAYFICGGMKKNESLRDRVLTGEEKTADYLPASKLEFTNPISKDRISQNAAAIRSRNSDILNEKFLKFFFEKCELVWVQIDNISEVFQFFDSQNARGKDLEPHDLLKAYHLREMNNSSTEERLQAVTKWEEMDSATLSKLFSQYLYRIRNWGKGHSARYFTKNDVGVFKGISPSSAGEFPGMKMLQIADCYIDCHSRILRQHLDFPFQIDQVIINGKRFFEYVAFYSGMVSQLEEGKGKFLNYEISLANQHQETCRWRAGDTLVRNLFFCALLYFVDKFGEKYLDQAATRIFVWAYTLRLKLSRIGIVSTDKYALAWGYTVPMFKIIRDAATPQEVLNTKLERFVENNANKVDDIYHQIKKFWGEK</sequence>
<evidence type="ECO:0000313" key="4">
    <source>
        <dbReference type="Proteomes" id="UP000184275"/>
    </source>
</evidence>
<dbReference type="AlphaFoldDB" id="A0A1M6R3E5"/>
<dbReference type="PANTHER" id="PTHR35149:SF2">
    <property type="entry name" value="DUF262 DOMAIN-CONTAINING PROTEIN"/>
    <property type="match status" value="1"/>
</dbReference>
<accession>A0A1M6R3E5</accession>
<gene>
    <name evidence="3" type="ORF">SAMN05720469_10395</name>
</gene>
<feature type="domain" description="DUF7834" evidence="2">
    <location>
        <begin position="208"/>
        <end position="438"/>
    </location>
</feature>
<organism evidence="3 4">
    <name type="scientific">Fibrobacter intestinalis</name>
    <dbReference type="NCBI Taxonomy" id="28122"/>
    <lineage>
        <taxon>Bacteria</taxon>
        <taxon>Pseudomonadati</taxon>
        <taxon>Fibrobacterota</taxon>
        <taxon>Fibrobacteria</taxon>
        <taxon>Fibrobacterales</taxon>
        <taxon>Fibrobacteraceae</taxon>
        <taxon>Fibrobacter</taxon>
    </lineage>
</organism>
<dbReference type="EMBL" id="FRAW01000003">
    <property type="protein sequence ID" value="SHK26920.1"/>
    <property type="molecule type" value="Genomic_DNA"/>
</dbReference>
<dbReference type="Proteomes" id="UP000184275">
    <property type="component" value="Unassembled WGS sequence"/>
</dbReference>
<dbReference type="PANTHER" id="PTHR35149">
    <property type="entry name" value="SLL5132 PROTEIN"/>
    <property type="match status" value="1"/>
</dbReference>
<dbReference type="Pfam" id="PF25202">
    <property type="entry name" value="DUF7834"/>
    <property type="match status" value="1"/>
</dbReference>
<evidence type="ECO:0000259" key="2">
    <source>
        <dbReference type="Pfam" id="PF25202"/>
    </source>
</evidence>
<evidence type="ECO:0000313" key="3">
    <source>
        <dbReference type="EMBL" id="SHK26920.1"/>
    </source>
</evidence>
<dbReference type="RefSeq" id="WP_073302421.1">
    <property type="nucleotide sequence ID" value="NZ_FRAW01000003.1"/>
</dbReference>
<proteinExistence type="predicted"/>
<reference evidence="4" key="1">
    <citation type="submission" date="2016-11" db="EMBL/GenBank/DDBJ databases">
        <authorList>
            <person name="Varghese N."/>
            <person name="Submissions S."/>
        </authorList>
    </citation>
    <scope>NUCLEOTIDE SEQUENCE [LARGE SCALE GENOMIC DNA]</scope>
    <source>
        <strain evidence="4">UWOS</strain>
    </source>
</reference>
<dbReference type="Pfam" id="PF03235">
    <property type="entry name" value="GmrSD_N"/>
    <property type="match status" value="1"/>
</dbReference>
<feature type="domain" description="GmrSD restriction endonucleases N-terminal" evidence="1">
    <location>
        <begin position="15"/>
        <end position="196"/>
    </location>
</feature>
<dbReference type="InterPro" id="IPR057156">
    <property type="entry name" value="DUF7834"/>
</dbReference>
<dbReference type="InterPro" id="IPR004919">
    <property type="entry name" value="GmrSD_N"/>
</dbReference>
<keyword evidence="4" id="KW-1185">Reference proteome</keyword>